<name>A0ABR1RPD2_9PEZI</name>
<dbReference type="InterPro" id="IPR053204">
    <property type="entry name" value="Oxopyrrolidines_Biosynth-assoc"/>
</dbReference>
<proteinExistence type="predicted"/>
<dbReference type="Pfam" id="PF12311">
    <property type="entry name" value="DUF3632"/>
    <property type="match status" value="1"/>
</dbReference>
<feature type="region of interest" description="Disordered" evidence="1">
    <location>
        <begin position="168"/>
        <end position="207"/>
    </location>
</feature>
<feature type="compositionally biased region" description="Acidic residues" evidence="1">
    <location>
        <begin position="178"/>
        <end position="204"/>
    </location>
</feature>
<accession>A0ABR1RPD2</accession>
<comment type="caution">
    <text evidence="2">The sequence shown here is derived from an EMBL/GenBank/DDBJ whole genome shotgun (WGS) entry which is preliminary data.</text>
</comment>
<dbReference type="Proteomes" id="UP001444661">
    <property type="component" value="Unassembled WGS sequence"/>
</dbReference>
<evidence type="ECO:0000313" key="3">
    <source>
        <dbReference type="Proteomes" id="UP001444661"/>
    </source>
</evidence>
<gene>
    <name evidence="2" type="ORF">PG993_014998</name>
</gene>
<reference evidence="2 3" key="1">
    <citation type="submission" date="2023-01" db="EMBL/GenBank/DDBJ databases">
        <title>Analysis of 21 Apiospora genomes using comparative genomics revels a genus with tremendous synthesis potential of carbohydrate active enzymes and secondary metabolites.</title>
        <authorList>
            <person name="Sorensen T."/>
        </authorList>
    </citation>
    <scope>NUCLEOTIDE SEQUENCE [LARGE SCALE GENOMIC DNA]</scope>
    <source>
        <strain evidence="2 3">CBS 33761</strain>
    </source>
</reference>
<dbReference type="InterPro" id="IPR022085">
    <property type="entry name" value="OpdG"/>
</dbReference>
<evidence type="ECO:0000256" key="1">
    <source>
        <dbReference type="SAM" id="MobiDB-lite"/>
    </source>
</evidence>
<dbReference type="EMBL" id="JAQQWK010000014">
    <property type="protein sequence ID" value="KAK8016809.1"/>
    <property type="molecule type" value="Genomic_DNA"/>
</dbReference>
<keyword evidence="3" id="KW-1185">Reference proteome</keyword>
<protein>
    <submittedName>
        <fullName evidence="2">Uncharacterized protein</fullName>
    </submittedName>
</protein>
<organism evidence="2 3">
    <name type="scientific">Apiospora rasikravindrae</name>
    <dbReference type="NCBI Taxonomy" id="990691"/>
    <lineage>
        <taxon>Eukaryota</taxon>
        <taxon>Fungi</taxon>
        <taxon>Dikarya</taxon>
        <taxon>Ascomycota</taxon>
        <taxon>Pezizomycotina</taxon>
        <taxon>Sordariomycetes</taxon>
        <taxon>Xylariomycetidae</taxon>
        <taxon>Amphisphaeriales</taxon>
        <taxon>Apiosporaceae</taxon>
        <taxon>Apiospora</taxon>
    </lineage>
</organism>
<evidence type="ECO:0000313" key="2">
    <source>
        <dbReference type="EMBL" id="KAK8016809.1"/>
    </source>
</evidence>
<sequence>MSMQSEPTFDVWATAQNQLYQPPSGEQLAAFRNLFHNSSPSAAEVSEIASRIAKPCIKPWGEGPIQGLWCVIQSAVDELPSQSDRLVALVTALQRLPDGRGVLGPDSWFIDLPLFDNHWTERVNVSYPDPHKGRQAWLNQNAFLAKLTARAGDVEIFREQRQRGGVCLRRSLERTPGDDNEDGDDKEEEGDDYEEEEDEEEIEDPSTQITVLDVLVPAAAQWIQHCPRVLYEKAVAGGEMDSEYDHNGTNFGTKMGWSLERWEYWRKRFEVSTMDELEEGTRRIAKEAAEIMGEFTKNAP</sequence>
<dbReference type="PANTHER" id="PTHR38797:SF4">
    <property type="entry name" value="NUCLEAR PORE COMPLEX PROTEIN NUP85"/>
    <property type="match status" value="1"/>
</dbReference>
<dbReference type="PANTHER" id="PTHR38797">
    <property type="entry name" value="NUCLEAR PORE COMPLEX PROTEIN NUP85-RELATED"/>
    <property type="match status" value="1"/>
</dbReference>